<gene>
    <name evidence="1" type="ORF">MJO28_011299</name>
</gene>
<dbReference type="EMBL" id="CM045875">
    <property type="protein sequence ID" value="KAI7943771.1"/>
    <property type="molecule type" value="Genomic_DNA"/>
</dbReference>
<comment type="caution">
    <text evidence="1">The sequence shown here is derived from an EMBL/GenBank/DDBJ whole genome shotgun (WGS) entry which is preliminary data.</text>
</comment>
<keyword evidence="2" id="KW-1185">Reference proteome</keyword>
<dbReference type="Proteomes" id="UP001060170">
    <property type="component" value="Chromosome 11"/>
</dbReference>
<evidence type="ECO:0000313" key="2">
    <source>
        <dbReference type="Proteomes" id="UP001060170"/>
    </source>
</evidence>
<proteinExistence type="predicted"/>
<reference evidence="1 2" key="3">
    <citation type="journal article" date="2022" name="Microbiol. Spectr.">
        <title>Folding features and dynamics of 3D genome architecture in plant fungal pathogens.</title>
        <authorList>
            <person name="Xia C."/>
        </authorList>
    </citation>
    <scope>NUCLEOTIDE SEQUENCE [LARGE SCALE GENOMIC DNA]</scope>
    <source>
        <strain evidence="1 2">93-210</strain>
    </source>
</reference>
<reference evidence="2" key="1">
    <citation type="journal article" date="2018" name="BMC Genomics">
        <title>Genomic insights into host adaptation between the wheat stripe rust pathogen (Puccinia striiformis f. sp. tritici) and the barley stripe rust pathogen (Puccinia striiformis f. sp. hordei).</title>
        <authorList>
            <person name="Xia C."/>
            <person name="Wang M."/>
            <person name="Yin C."/>
            <person name="Cornejo O.E."/>
            <person name="Hulbert S.H."/>
            <person name="Chen X."/>
        </authorList>
    </citation>
    <scope>NUCLEOTIDE SEQUENCE [LARGE SCALE GENOMIC DNA]</scope>
    <source>
        <strain evidence="2">93-210</strain>
    </source>
</reference>
<protein>
    <submittedName>
        <fullName evidence="1">Uncharacterized protein</fullName>
    </submittedName>
</protein>
<organism evidence="1 2">
    <name type="scientific">Puccinia striiformis f. sp. tritici</name>
    <dbReference type="NCBI Taxonomy" id="168172"/>
    <lineage>
        <taxon>Eukaryota</taxon>
        <taxon>Fungi</taxon>
        <taxon>Dikarya</taxon>
        <taxon>Basidiomycota</taxon>
        <taxon>Pucciniomycotina</taxon>
        <taxon>Pucciniomycetes</taxon>
        <taxon>Pucciniales</taxon>
        <taxon>Pucciniaceae</taxon>
        <taxon>Puccinia</taxon>
    </lineage>
</organism>
<evidence type="ECO:0000313" key="1">
    <source>
        <dbReference type="EMBL" id="KAI7943771.1"/>
    </source>
</evidence>
<reference evidence="2" key="2">
    <citation type="journal article" date="2018" name="Mol. Plant Microbe Interact.">
        <title>Genome sequence resources for the wheat stripe rust pathogen (Puccinia striiformis f. sp. tritici) and the barley stripe rust pathogen (Puccinia striiformis f. sp. hordei).</title>
        <authorList>
            <person name="Xia C."/>
            <person name="Wang M."/>
            <person name="Yin C."/>
            <person name="Cornejo O.E."/>
            <person name="Hulbert S.H."/>
            <person name="Chen X."/>
        </authorList>
    </citation>
    <scope>NUCLEOTIDE SEQUENCE [LARGE SCALE GENOMIC DNA]</scope>
    <source>
        <strain evidence="2">93-210</strain>
    </source>
</reference>
<name>A0ACC0E302_9BASI</name>
<accession>A0ACC0E302</accession>
<sequence length="1936" mass="218781">MRKRFGAYISGRRQQLGLICKRLTNSLSRPMMNHLHLFALCHMLLVCGAMQDFLCGPASPTVQSCNSGPTLQTLELLSSKKPVSRSHPAMDGAGTTSLNDLRNAGRELRLPLIDQSVARIQDPTQPGEHGILASNFRSLSRTDFRETHSLVDNLDWEVRSGLPRHDISVNCDLRLAPSPAETTREEPAAPSEYSMMIPPYNRPETAIDLLAKFGMSPDAETTGTHEFGMSSALSSAHSQPGFKRPMMQNYTPNNSDIHGEPIDHLTRGPIDKKARIYDTWSKTGQNPVIQHQPEPPTSLVKSNPQITDALPSKGVVSGMGMTSNESKSREENRHEIALLNHNDNKLKDKYLASSSGANTESLDFNLDDIAAEGSSRNMKEALRMKFELLNSDKGNKIILTCREAARVFKLFSKNEYGPMTGKDNPPHHFSQNLMRSKLLELSCSPERWFKFWERISGINFDEELKGKVAHYSNEETLLLYFMLYVDMIDTIIPPSNLVTSLKDHKQNLYKDALKQFLDFKDNDQLYRSMDIESVNLHTNYSSIWNSIFHWLSKGERYDLEQLAFSKRGKKHKGFRNFFNLIFKLTSGSFTDRLEQDPKLAQHVAQSRIPNKSTYACLLCRSKAMLLTSVDKHERIPDHIRRLEERRLALENVNAPVESSDHEATESPIDAPDDWTAAEWQDIHVPERIDNELADHMAALLALESDGSAPPSGEESGGTESVLYPDSEPDKNWDGMDGLVFGEFDEHGMPTISMVDRMEWRPTGGRPEEDITWWPYRSQMYLLASLIIGYAQTIMSRSLYDHIRWSYKTCRLVLPDWTTVRRSKSKLRKMIGLEVQEAKSILQTPLFHLSLKSVLAQELANPHVRPQIEFYPQQSHGKNVYKLSQSRKWLEELGENDRAPMVRSGGTDYYLFEPLQLPGDEIFVPLFFYSEGGALVAKCVKPELFDTGEDNNPLTITIRKHLSFNSSELADIPVSNFHKAYNEITYRDGRLLSTMCNHKMLYMCHSIWTHSKTPRSKTTTLAMFTELGVRDSINKELLERQWAIAAKKEQASASDAQFLKDVKKQDEVCKDLLFNPFFTLSDSVTRMFSENPSVQKTMGYNQQLLMEHGHQEPQVGSRKVLPDARVTPPADLAEFLRGYELNQIGDINLNSKDKIVAGTFILYRFPGPVAAIGIARVDYLWEARSGTSVRMYLLLSLFAKGQVDNFYGMRAIRRTGRRKFVGIEVRIPSFARYLVAEVLAIDNFGLCQCIAACINVQHNCHRRNCAVSWTRGVQVERRDTNIRVAEMAHVDDNDYIVNGASLSSVDVQRAFSDNPCKEITNHQQLTALHEGIAKWHALDTPAGPSGEFSALDPALSLTNSLSRPMMNHLHLFALCHMLLVCGAMQDFLCGPASPTVQSCNSGPTLQTLDLLQSKKPAMRSLPDMDSDGATSLNDLRNAGRELRLPPIDQSVARIQDPTYLGEHDILASNFQSLSSTDFRETHSLVDNLDREVRSGLPRHDISVNCDLRLAPSPAETTRGESAAPSEYSMMIPPYNRPETAIILLAKFGMSPDTETTDTHEFRMSSTLPSAHSQLRLKRPMVNNCNHNNPDVHGEPIDHLARCPADKKAKIYAPWSRNGQKPLIQHPPEPPASLIKSNSKKTDVFPSKEVVSGVGMASNESKPRGGNPHRIALVNHYDNNLKDKYLTSSSEARIESLDFNLDTIVAEGPSRIMKEALRMTLEPINLQKGNKIILTLQEAANVFAIFHKNQYGPMTGKDSPPYHFSQNLMRTRLLEVGQSQENWFKFWERISGINFEEELRGKVALNSNEQTLLLYFMFYVDMIDTIIPPSKPPTSLKNHKYNLYRDALIQFVDFKENDQAYKSMDIENVILFNSYRSIWNSIFHWLSKGERSDLKRLAFSGQGRGSRGFKNFFDLTFKLTSGSLTNRLNPGPKLAQHL</sequence>